<dbReference type="EMBL" id="BDIP01010884">
    <property type="protein sequence ID" value="GIQ92901.1"/>
    <property type="molecule type" value="Genomic_DNA"/>
</dbReference>
<sequence length="44" mass="5373">GNTSLRECEILKSRREKDNTYSYYIHFTNYNPRLDNWYPGSELK</sequence>
<feature type="domain" description="Tudor-knot" evidence="1">
    <location>
        <begin position="4"/>
        <end position="43"/>
    </location>
</feature>
<evidence type="ECO:0000313" key="3">
    <source>
        <dbReference type="Proteomes" id="UP000265618"/>
    </source>
</evidence>
<accession>A0A9K3DDQ3</accession>
<feature type="non-terminal residue" evidence="2">
    <location>
        <position position="44"/>
    </location>
</feature>
<protein>
    <recommendedName>
        <fullName evidence="1">Tudor-knot domain-containing protein</fullName>
    </recommendedName>
</protein>
<proteinExistence type="predicted"/>
<dbReference type="InterPro" id="IPR025995">
    <property type="entry name" value="Tudor-knot"/>
</dbReference>
<organism evidence="2 3">
    <name type="scientific">Kipferlia bialata</name>
    <dbReference type="NCBI Taxonomy" id="797122"/>
    <lineage>
        <taxon>Eukaryota</taxon>
        <taxon>Metamonada</taxon>
        <taxon>Carpediemonas-like organisms</taxon>
        <taxon>Kipferlia</taxon>
    </lineage>
</organism>
<evidence type="ECO:0000313" key="2">
    <source>
        <dbReference type="EMBL" id="GIQ92901.1"/>
    </source>
</evidence>
<dbReference type="SUPFAM" id="SSF54160">
    <property type="entry name" value="Chromo domain-like"/>
    <property type="match status" value="1"/>
</dbReference>
<keyword evidence="3" id="KW-1185">Reference proteome</keyword>
<dbReference type="InterPro" id="IPR016197">
    <property type="entry name" value="Chromo-like_dom_sf"/>
</dbReference>
<feature type="non-terminal residue" evidence="2">
    <location>
        <position position="1"/>
    </location>
</feature>
<reference evidence="2 3" key="1">
    <citation type="journal article" date="2018" name="PLoS ONE">
        <title>The draft genome of Kipferlia bialata reveals reductive genome evolution in fornicate parasites.</title>
        <authorList>
            <person name="Tanifuji G."/>
            <person name="Takabayashi S."/>
            <person name="Kume K."/>
            <person name="Takagi M."/>
            <person name="Nakayama T."/>
            <person name="Kamikawa R."/>
            <person name="Inagaki Y."/>
            <person name="Hashimoto T."/>
        </authorList>
    </citation>
    <scope>NUCLEOTIDE SEQUENCE [LARGE SCALE GENOMIC DNA]</scope>
    <source>
        <strain evidence="2">NY0173</strain>
    </source>
</reference>
<dbReference type="Gene3D" id="2.30.30.140">
    <property type="match status" value="1"/>
</dbReference>
<name>A0A9K3DDQ3_9EUKA</name>
<dbReference type="OrthoDB" id="787137at2759"/>
<dbReference type="Proteomes" id="UP000265618">
    <property type="component" value="Unassembled WGS sequence"/>
</dbReference>
<gene>
    <name evidence="2" type="ORF">KIPB_016966</name>
</gene>
<dbReference type="AlphaFoldDB" id="A0A9K3DDQ3"/>
<comment type="caution">
    <text evidence="2">The sequence shown here is derived from an EMBL/GenBank/DDBJ whole genome shotgun (WGS) entry which is preliminary data.</text>
</comment>
<evidence type="ECO:0000259" key="1">
    <source>
        <dbReference type="Pfam" id="PF11717"/>
    </source>
</evidence>
<dbReference type="Pfam" id="PF11717">
    <property type="entry name" value="Tudor-knot"/>
    <property type="match status" value="1"/>
</dbReference>